<organism evidence="3 4">
    <name type="scientific">Virgisporangium aurantiacum</name>
    <dbReference type="NCBI Taxonomy" id="175570"/>
    <lineage>
        <taxon>Bacteria</taxon>
        <taxon>Bacillati</taxon>
        <taxon>Actinomycetota</taxon>
        <taxon>Actinomycetes</taxon>
        <taxon>Micromonosporales</taxon>
        <taxon>Micromonosporaceae</taxon>
        <taxon>Virgisporangium</taxon>
    </lineage>
</organism>
<evidence type="ECO:0000313" key="3">
    <source>
        <dbReference type="EMBL" id="GIJ56244.1"/>
    </source>
</evidence>
<keyword evidence="4" id="KW-1185">Reference proteome</keyword>
<dbReference type="EMBL" id="BOPG01000024">
    <property type="protein sequence ID" value="GIJ56244.1"/>
    <property type="molecule type" value="Genomic_DNA"/>
</dbReference>
<dbReference type="RefSeq" id="WP_203994244.1">
    <property type="nucleotide sequence ID" value="NZ_BOPG01000024.1"/>
</dbReference>
<feature type="transmembrane region" description="Helical" evidence="2">
    <location>
        <begin position="42"/>
        <end position="62"/>
    </location>
</feature>
<gene>
    <name evidence="3" type="ORF">Vau01_037600</name>
</gene>
<proteinExistence type="predicted"/>
<keyword evidence="2" id="KW-0812">Transmembrane</keyword>
<evidence type="ECO:0000256" key="1">
    <source>
        <dbReference type="SAM" id="MobiDB-lite"/>
    </source>
</evidence>
<evidence type="ECO:0000256" key="2">
    <source>
        <dbReference type="SAM" id="Phobius"/>
    </source>
</evidence>
<keyword evidence="2" id="KW-0472">Membrane</keyword>
<sequence>MTGNVDDLLRGAGERWRSTQPPPPQPDPGRWLGPARPARRRWAPVLATTAATLVAVAAVAVLTTRTRDTGDEDRTGNVSTATAQSPPDLVVRDGMRVRASGTVLAVPGQPVRFCAPATSTAPAGADLPACVHGVVVTGVDLGALAQPVERAGARIGSATLTGTLRSGVLAVTGQAPPEPAATAGSPAVPCPAPAGGWTATGPFDGRAVQTYVVENADRFRNPWVGRADGGAEVLVVEVVRGDAGAARTDLRRRYSGNLCVVSSPGRLSLAEQAATLDRVQPVVLDLLRDPATGVYALGGAENVIVAMVVLTPDLYDRLAAIGLTADDLSPWLRPVR</sequence>
<comment type="caution">
    <text evidence="3">The sequence shown here is derived from an EMBL/GenBank/DDBJ whole genome shotgun (WGS) entry which is preliminary data.</text>
</comment>
<name>A0A8J4DZS6_9ACTN</name>
<reference evidence="3" key="1">
    <citation type="submission" date="2021-01" db="EMBL/GenBank/DDBJ databases">
        <title>Whole genome shotgun sequence of Virgisporangium aurantiacum NBRC 16421.</title>
        <authorList>
            <person name="Komaki H."/>
            <person name="Tamura T."/>
        </authorList>
    </citation>
    <scope>NUCLEOTIDE SEQUENCE</scope>
    <source>
        <strain evidence="3">NBRC 16421</strain>
    </source>
</reference>
<feature type="region of interest" description="Disordered" evidence="1">
    <location>
        <begin position="1"/>
        <end position="35"/>
    </location>
</feature>
<evidence type="ECO:0000313" key="4">
    <source>
        <dbReference type="Proteomes" id="UP000612585"/>
    </source>
</evidence>
<dbReference type="Proteomes" id="UP000612585">
    <property type="component" value="Unassembled WGS sequence"/>
</dbReference>
<dbReference type="AlphaFoldDB" id="A0A8J4DZS6"/>
<accession>A0A8J4DZS6</accession>
<protein>
    <submittedName>
        <fullName evidence="3">Uncharacterized protein</fullName>
    </submittedName>
</protein>
<feature type="compositionally biased region" description="Basic and acidic residues" evidence="1">
    <location>
        <begin position="7"/>
        <end position="17"/>
    </location>
</feature>
<keyword evidence="2" id="KW-1133">Transmembrane helix</keyword>